<reference evidence="3" key="1">
    <citation type="submission" date="2016-10" db="EMBL/GenBank/DDBJ databases">
        <authorList>
            <person name="Varghese N."/>
            <person name="Submissions S."/>
        </authorList>
    </citation>
    <scope>NUCLEOTIDE SEQUENCE [LARGE SCALE GENOMIC DNA]</scope>
    <source>
        <strain evidence="3">DSM 7165</strain>
    </source>
</reference>
<organism evidence="2 3">
    <name type="scientific">Allopseudospirillum japonicum</name>
    <dbReference type="NCBI Taxonomy" id="64971"/>
    <lineage>
        <taxon>Bacteria</taxon>
        <taxon>Pseudomonadati</taxon>
        <taxon>Pseudomonadota</taxon>
        <taxon>Gammaproteobacteria</taxon>
        <taxon>Oceanospirillales</taxon>
        <taxon>Oceanospirillaceae</taxon>
        <taxon>Allopseudospirillum</taxon>
    </lineage>
</organism>
<evidence type="ECO:0000313" key="2">
    <source>
        <dbReference type="EMBL" id="SEI46809.1"/>
    </source>
</evidence>
<dbReference type="STRING" id="64971.SAMN05421831_102180"/>
<dbReference type="EMBL" id="FNYH01000002">
    <property type="protein sequence ID" value="SEI46809.1"/>
    <property type="molecule type" value="Genomic_DNA"/>
</dbReference>
<evidence type="ECO:0008006" key="4">
    <source>
        <dbReference type="Google" id="ProtNLM"/>
    </source>
</evidence>
<proteinExistence type="predicted"/>
<dbReference type="AlphaFoldDB" id="A0A1H6QT66"/>
<dbReference type="RefSeq" id="WP_093308524.1">
    <property type="nucleotide sequence ID" value="NZ_FNYH01000002.1"/>
</dbReference>
<evidence type="ECO:0000256" key="1">
    <source>
        <dbReference type="SAM" id="SignalP"/>
    </source>
</evidence>
<feature type="chain" id="PRO_5017359741" description="Surface layer protein NpdA" evidence="1">
    <location>
        <begin position="27"/>
        <end position="464"/>
    </location>
</feature>
<keyword evidence="1" id="KW-0732">Signal</keyword>
<dbReference type="OrthoDB" id="5763254at2"/>
<evidence type="ECO:0000313" key="3">
    <source>
        <dbReference type="Proteomes" id="UP000242999"/>
    </source>
</evidence>
<name>A0A1H6QT66_9GAMM</name>
<feature type="signal peptide" evidence="1">
    <location>
        <begin position="1"/>
        <end position="26"/>
    </location>
</feature>
<dbReference type="Proteomes" id="UP000242999">
    <property type="component" value="Unassembled WGS sequence"/>
</dbReference>
<keyword evidence="3" id="KW-1185">Reference proteome</keyword>
<protein>
    <recommendedName>
        <fullName evidence="4">Surface layer protein NpdA</fullName>
    </recommendedName>
</protein>
<sequence length="464" mass="49487">MTNFKKKALTASVALALGLGFGTAQAVEVAADNAGQLLLGPYYAAEAGVTTDITVVNPDLNRAVKAHITFRSKLNSKEVLDFVIYLSPGDVFRGELKDGKFYSTDDSVKALRQINVGTNPGWANELGAEVSLAAVANDNSNQGHIEVYGMYSAEGTVTLTDGSSVQVKRGMTKAELAKVFDTDIADLRAIAANQPLVVANNPATVQISGEVAVNFPSGQKMLYPFTALDASAAGQVVSNDEFDTFRFGSTGVGQNIPVGKYAGAAGADNLYLVEAALSADRLFGAYESYKEGTDEANTTLLVNFPTKYRHDPAYTDYIGNVAPFRSSTRTTGDGTCSVVAAYSFSSYNNTEETVDLTALISPYTPYLSTLCETEIVNPNFVVDGTRYSMDQNPEELATYLANKDSQWIANNPKFLYDSGWYNVDMRAAAGSAAVTGYTGIPVIAYTVKANVAKQEVTLIPAAKQ</sequence>
<gene>
    <name evidence="2" type="ORF">SAMN05421831_102180</name>
</gene>
<accession>A0A1H6QT66</accession>